<comment type="caution">
    <text evidence="1">The sequence shown here is derived from an EMBL/GenBank/DDBJ whole genome shotgun (WGS) entry which is preliminary data.</text>
</comment>
<reference evidence="1 2" key="1">
    <citation type="journal article" date="2014" name="BMC Genomics">
        <title>The genome of the intracellular bacterium of the coastal bivalve, Solemya velum: a blueprint for thriving in and out of symbiosis.</title>
        <authorList>
            <person name="Dmytrenko O."/>
            <person name="Russell S.L."/>
            <person name="Loo W.T."/>
            <person name="Fontanez K.M."/>
            <person name="Liao L."/>
            <person name="Roeselers G."/>
            <person name="Sharma R."/>
            <person name="Stewart F.J."/>
            <person name="Newton I.L."/>
            <person name="Woyke T."/>
            <person name="Wu D."/>
            <person name="Lang J.M."/>
            <person name="Eisen J.A."/>
            <person name="Cavanaugh C.M."/>
        </authorList>
    </citation>
    <scope>NUCLEOTIDE SEQUENCE [LARGE SCALE GENOMIC DNA]</scope>
    <source>
        <strain evidence="1 2">WH</strain>
    </source>
</reference>
<gene>
    <name evidence="1" type="ORF">JV46_27070</name>
</gene>
<dbReference type="RefSeq" id="WP_052132315.1">
    <property type="nucleotide sequence ID" value="NZ_JRAA01000003.1"/>
</dbReference>
<dbReference type="AlphaFoldDB" id="A0A0B0H6K0"/>
<protein>
    <submittedName>
        <fullName evidence="1">Uncharacterized protein</fullName>
    </submittedName>
</protein>
<accession>A0A0B0H6K0</accession>
<dbReference type="STRING" id="2340.JV46_27070"/>
<name>A0A0B0H6K0_SOVGS</name>
<evidence type="ECO:0000313" key="2">
    <source>
        <dbReference type="Proteomes" id="UP000030856"/>
    </source>
</evidence>
<sequence>MVPSGWATFDLGMFPWSEPVERLLIAAKQSRVDYLTPKIGEIVIPGKIGGREAWWKPFIKGKDK</sequence>
<dbReference type="OrthoDB" id="9805728at2"/>
<evidence type="ECO:0000313" key="1">
    <source>
        <dbReference type="EMBL" id="KHF24277.1"/>
    </source>
</evidence>
<organism evidence="1 2">
    <name type="scientific">Solemya velum gill symbiont</name>
    <dbReference type="NCBI Taxonomy" id="2340"/>
    <lineage>
        <taxon>Bacteria</taxon>
        <taxon>Pseudomonadati</taxon>
        <taxon>Pseudomonadota</taxon>
        <taxon>Gammaproteobacteria</taxon>
        <taxon>sulfur-oxidizing symbionts</taxon>
    </lineage>
</organism>
<proteinExistence type="predicted"/>
<keyword evidence="2" id="KW-1185">Reference proteome</keyword>
<dbReference type="Proteomes" id="UP000030856">
    <property type="component" value="Unassembled WGS sequence"/>
</dbReference>
<dbReference type="EMBL" id="JRAA01000003">
    <property type="protein sequence ID" value="KHF24277.1"/>
    <property type="molecule type" value="Genomic_DNA"/>
</dbReference>